<name>A0A0B7BH53_9EUPU</name>
<evidence type="ECO:0000313" key="3">
    <source>
        <dbReference type="EMBL" id="CEK92297.1"/>
    </source>
</evidence>
<evidence type="ECO:0000313" key="4">
    <source>
        <dbReference type="EMBL" id="CEK92298.1"/>
    </source>
</evidence>
<protein>
    <recommendedName>
        <fullName evidence="5">Secreted protein</fullName>
    </recommendedName>
</protein>
<feature type="signal peptide" evidence="2">
    <location>
        <begin position="1"/>
        <end position="22"/>
    </location>
</feature>
<accession>A0A0B7BH53</accession>
<gene>
    <name evidence="4" type="primary">ORF187572</name>
    <name evidence="3" type="synonym">ORF187569</name>
</gene>
<feature type="chain" id="PRO_5007391772" description="Secreted protein" evidence="2">
    <location>
        <begin position="23"/>
        <end position="75"/>
    </location>
</feature>
<evidence type="ECO:0000256" key="1">
    <source>
        <dbReference type="SAM" id="MobiDB-lite"/>
    </source>
</evidence>
<keyword evidence="2" id="KW-0732">Signal</keyword>
<dbReference type="EMBL" id="HACG01045432">
    <property type="protein sequence ID" value="CEK92297.1"/>
    <property type="molecule type" value="Transcribed_RNA"/>
</dbReference>
<evidence type="ECO:0000256" key="2">
    <source>
        <dbReference type="SAM" id="SignalP"/>
    </source>
</evidence>
<dbReference type="EMBL" id="HACG01045433">
    <property type="protein sequence ID" value="CEK92298.1"/>
    <property type="molecule type" value="Transcribed_RNA"/>
</dbReference>
<organism evidence="4">
    <name type="scientific">Arion vulgaris</name>
    <dbReference type="NCBI Taxonomy" id="1028688"/>
    <lineage>
        <taxon>Eukaryota</taxon>
        <taxon>Metazoa</taxon>
        <taxon>Spiralia</taxon>
        <taxon>Lophotrochozoa</taxon>
        <taxon>Mollusca</taxon>
        <taxon>Gastropoda</taxon>
        <taxon>Heterobranchia</taxon>
        <taxon>Euthyneura</taxon>
        <taxon>Panpulmonata</taxon>
        <taxon>Eupulmonata</taxon>
        <taxon>Stylommatophora</taxon>
        <taxon>Helicina</taxon>
        <taxon>Arionoidea</taxon>
        <taxon>Arionidae</taxon>
        <taxon>Arion</taxon>
    </lineage>
</organism>
<reference evidence="4" key="1">
    <citation type="submission" date="2014-12" db="EMBL/GenBank/DDBJ databases">
        <title>Insight into the proteome of Arion vulgaris.</title>
        <authorList>
            <person name="Aradska J."/>
            <person name="Bulat T."/>
            <person name="Smidak R."/>
            <person name="Sarate P."/>
            <person name="Gangsoo J."/>
            <person name="Sialana F."/>
            <person name="Bilban M."/>
            <person name="Lubec G."/>
        </authorList>
    </citation>
    <scope>NUCLEOTIDE SEQUENCE</scope>
    <source>
        <tissue evidence="4">Skin</tissue>
    </source>
</reference>
<proteinExistence type="predicted"/>
<sequence>MAWSLSPEMVRCLLMVLHKASATILRDIGGKNALTNRTMQSEFEPMTFQKKCKSLPHRPPPIYPTFEQRQENRKQ</sequence>
<evidence type="ECO:0008006" key="5">
    <source>
        <dbReference type="Google" id="ProtNLM"/>
    </source>
</evidence>
<feature type="region of interest" description="Disordered" evidence="1">
    <location>
        <begin position="51"/>
        <end position="75"/>
    </location>
</feature>
<dbReference type="AlphaFoldDB" id="A0A0B7BH53"/>